<feature type="region of interest" description="Disordered" evidence="1">
    <location>
        <begin position="31"/>
        <end position="90"/>
    </location>
</feature>
<dbReference type="RefSeq" id="WP_104984575.1">
    <property type="nucleotide sequence ID" value="NZ_CP012673.1"/>
</dbReference>
<feature type="compositionally biased region" description="Low complexity" evidence="1">
    <location>
        <begin position="42"/>
        <end position="83"/>
    </location>
</feature>
<dbReference type="EMBL" id="CP012673">
    <property type="protein sequence ID" value="AUX46368.1"/>
    <property type="molecule type" value="Genomic_DNA"/>
</dbReference>
<proteinExistence type="predicted"/>
<evidence type="ECO:0000313" key="4">
    <source>
        <dbReference type="Proteomes" id="UP000238348"/>
    </source>
</evidence>
<feature type="chain" id="PRO_5014901491" description="OmpA-like domain-containing protein" evidence="2">
    <location>
        <begin position="28"/>
        <end position="412"/>
    </location>
</feature>
<evidence type="ECO:0000256" key="1">
    <source>
        <dbReference type="SAM" id="MobiDB-lite"/>
    </source>
</evidence>
<sequence>MIQKPSWNPCRARIAGAFGLAALLAVGACGSPQPSAPKAGLPPSGAAPRAEASGRGSAGGDRPASPADEASAAPAPAGAGESGLLHCPTPGGDPAGAGWVMGDEGRICCASRAPVPGWKPATLEGCLDAVAKGLAPPNYVVYPVESTPVQATIPFARGSSKLTRPAPLESLARLLAEYPDGKVVVHGTTPCGESPSEDAAARLAASRVAAVRGDLERRGVPASRLVTMDRDAFFSFRGEIHHEEAVVLASSPAVLLRGFPSKPRKTELTGDRCLPGATAALSLPAEEMEGRALTIEACHAARCAAAQLSLTALRPGDRVALALSGQLSAGAFLAWKEQARWALDVRTVVEDEQALAPGDVFSLRVQVDGRPVAQVQEPLTYTREKQHPGSRYTCLQARVQGRSQAAGSATRR</sequence>
<dbReference type="AlphaFoldDB" id="A0A2L0F460"/>
<protein>
    <recommendedName>
        <fullName evidence="5">OmpA-like domain-containing protein</fullName>
    </recommendedName>
</protein>
<reference evidence="3 4" key="1">
    <citation type="submission" date="2015-09" db="EMBL/GenBank/DDBJ databases">
        <title>Sorangium comparison.</title>
        <authorList>
            <person name="Zaburannyi N."/>
            <person name="Bunk B."/>
            <person name="Overmann J."/>
            <person name="Mueller R."/>
        </authorList>
    </citation>
    <scope>NUCLEOTIDE SEQUENCE [LARGE SCALE GENOMIC DNA]</scope>
    <source>
        <strain evidence="3 4">So ce26</strain>
    </source>
</reference>
<dbReference type="PROSITE" id="PS51257">
    <property type="entry name" value="PROKAR_LIPOPROTEIN"/>
    <property type="match status" value="1"/>
</dbReference>
<evidence type="ECO:0000256" key="2">
    <source>
        <dbReference type="SAM" id="SignalP"/>
    </source>
</evidence>
<evidence type="ECO:0000313" key="3">
    <source>
        <dbReference type="EMBL" id="AUX46368.1"/>
    </source>
</evidence>
<feature type="signal peptide" evidence="2">
    <location>
        <begin position="1"/>
        <end position="27"/>
    </location>
</feature>
<organism evidence="3 4">
    <name type="scientific">Sorangium cellulosum</name>
    <name type="common">Polyangium cellulosum</name>
    <dbReference type="NCBI Taxonomy" id="56"/>
    <lineage>
        <taxon>Bacteria</taxon>
        <taxon>Pseudomonadati</taxon>
        <taxon>Myxococcota</taxon>
        <taxon>Polyangia</taxon>
        <taxon>Polyangiales</taxon>
        <taxon>Polyangiaceae</taxon>
        <taxon>Sorangium</taxon>
    </lineage>
</organism>
<evidence type="ECO:0008006" key="5">
    <source>
        <dbReference type="Google" id="ProtNLM"/>
    </source>
</evidence>
<accession>A0A2L0F460</accession>
<dbReference type="InterPro" id="IPR036737">
    <property type="entry name" value="OmpA-like_sf"/>
</dbReference>
<name>A0A2L0F460_SORCE</name>
<dbReference type="Proteomes" id="UP000238348">
    <property type="component" value="Chromosome"/>
</dbReference>
<dbReference type="SUPFAM" id="SSF103088">
    <property type="entry name" value="OmpA-like"/>
    <property type="match status" value="1"/>
</dbReference>
<dbReference type="Gene3D" id="3.30.1330.60">
    <property type="entry name" value="OmpA-like domain"/>
    <property type="match status" value="1"/>
</dbReference>
<keyword evidence="2" id="KW-0732">Signal</keyword>
<gene>
    <name evidence="3" type="ORF">SOCE26_078740</name>
</gene>